<organism evidence="2 3">
    <name type="scientific">Orchesella dallaii</name>
    <dbReference type="NCBI Taxonomy" id="48710"/>
    <lineage>
        <taxon>Eukaryota</taxon>
        <taxon>Metazoa</taxon>
        <taxon>Ecdysozoa</taxon>
        <taxon>Arthropoda</taxon>
        <taxon>Hexapoda</taxon>
        <taxon>Collembola</taxon>
        <taxon>Entomobryomorpha</taxon>
        <taxon>Entomobryoidea</taxon>
        <taxon>Orchesellidae</taxon>
        <taxon>Orchesellinae</taxon>
        <taxon>Orchesella</taxon>
    </lineage>
</organism>
<reference evidence="2 3" key="1">
    <citation type="submission" date="2024-08" db="EMBL/GenBank/DDBJ databases">
        <authorList>
            <person name="Cucini C."/>
            <person name="Frati F."/>
        </authorList>
    </citation>
    <scope>NUCLEOTIDE SEQUENCE [LARGE SCALE GENOMIC DNA]</scope>
</reference>
<protein>
    <recommendedName>
        <fullName evidence="4">Odorant receptor</fullName>
    </recommendedName>
</protein>
<feature type="transmembrane region" description="Helical" evidence="1">
    <location>
        <begin position="201"/>
        <end position="220"/>
    </location>
</feature>
<evidence type="ECO:0008006" key="4">
    <source>
        <dbReference type="Google" id="ProtNLM"/>
    </source>
</evidence>
<name>A0ABP1S1P6_9HEXA</name>
<feature type="transmembrane region" description="Helical" evidence="1">
    <location>
        <begin position="266"/>
        <end position="298"/>
    </location>
</feature>
<keyword evidence="3" id="KW-1185">Reference proteome</keyword>
<feature type="transmembrane region" description="Helical" evidence="1">
    <location>
        <begin position="55"/>
        <end position="84"/>
    </location>
</feature>
<keyword evidence="1" id="KW-1133">Transmembrane helix</keyword>
<feature type="transmembrane region" description="Helical" evidence="1">
    <location>
        <begin position="155"/>
        <end position="180"/>
    </location>
</feature>
<sequence>MADYTESTIVTPFVQLAVLLNRRAFFYLYPHLFEHHIDKNLGVFKISQAKWSWKLIPFILSILIFTTILGLGCCFYLCATHFLGIRTGRHRLELHIVLEIEFLAALGFLEVFSLITLVKKPLLMTCFNEIFHLERRCRTLSGLNEGNQSRDLNDLIGAFLILATVSFAFGGPFAIPLGLATRVDPFYYVAEEFLPDPHYRSMDLIVLVPIIRYIVSFFCVMEFLRIGVHGMFFISLSISALHSLLENLPKIESNVQSFRIFLQVRVFFATASELINSVALVSVIVGHVMTVLVLWATIMLTGIINPLVSLFFLCTSIFFLGLTVVVLRAPALFTYKTSTYIRGKRMMNPRLKYHQSIHIRCGPFFVFKHSTVMAYFNNIANNLTNAVLLVQP</sequence>
<comment type="caution">
    <text evidence="2">The sequence shown here is derived from an EMBL/GenBank/DDBJ whole genome shotgun (WGS) entry which is preliminary data.</text>
</comment>
<dbReference type="Proteomes" id="UP001642540">
    <property type="component" value="Unassembled WGS sequence"/>
</dbReference>
<evidence type="ECO:0000313" key="2">
    <source>
        <dbReference type="EMBL" id="CAL8141045.1"/>
    </source>
</evidence>
<evidence type="ECO:0000256" key="1">
    <source>
        <dbReference type="SAM" id="Phobius"/>
    </source>
</evidence>
<gene>
    <name evidence="2" type="ORF">ODALV1_LOCUS28547</name>
</gene>
<feature type="transmembrane region" description="Helical" evidence="1">
    <location>
        <begin position="310"/>
        <end position="335"/>
    </location>
</feature>
<dbReference type="EMBL" id="CAXLJM020000144">
    <property type="protein sequence ID" value="CAL8141045.1"/>
    <property type="molecule type" value="Genomic_DNA"/>
</dbReference>
<proteinExistence type="predicted"/>
<evidence type="ECO:0000313" key="3">
    <source>
        <dbReference type="Proteomes" id="UP001642540"/>
    </source>
</evidence>
<keyword evidence="1" id="KW-0472">Membrane</keyword>
<feature type="transmembrane region" description="Helical" evidence="1">
    <location>
        <begin position="96"/>
        <end position="118"/>
    </location>
</feature>
<accession>A0ABP1S1P6</accession>
<keyword evidence="1" id="KW-0812">Transmembrane</keyword>